<feature type="compositionally biased region" description="Acidic residues" evidence="1">
    <location>
        <begin position="447"/>
        <end position="472"/>
    </location>
</feature>
<name>A0A4Y7PWP0_9AGAM</name>
<sequence>MATMQTLPSELLSEIFWHSLHHRIDFHAELHLELQAPDDFMTRTVIRAPLLLGRVCSRWRTVSISTPKLWSYIAIGGHNSNMSENYRKDMEATQVWINRSGTYPLSFHIHHFTLIHQPGMALRQTLHSVGSQSWRWKSLRAFIPIDFMKILRAPLMEGNIANLEDLHCHLEPGFDSKPFALSSAPRLKRLYVHGEPFHIELGDQIHHIELIDIQSIYRKFSLGELLRYLNQFPSLTTLALPIHESFLPHELPTRIEHLNLRFLTLQLHHPIDPGPLFDRLVLPSLTSLMMSMEGLPKSDWPHLVPMLKRSCPPLHSLYLFDIPITEGTLIECLSYTPHLIELDVGFIECSDTILASLTIDNAHGRHSNLCPHLQRFGTISASFSEIAFKNMILSRCLDHASPTTDTIYGKSLKIVNCPSYGLEGILLDPDIRRCIRNGLKLVKSEMGEEWEEVEEDGYSNEEDGDEDEEWEG</sequence>
<protein>
    <recommendedName>
        <fullName evidence="4">F-box domain-containing protein</fullName>
    </recommendedName>
</protein>
<dbReference type="VEuPathDB" id="FungiDB:BD410DRAFT_791720"/>
<dbReference type="Proteomes" id="UP000294933">
    <property type="component" value="Unassembled WGS sequence"/>
</dbReference>
<dbReference type="AlphaFoldDB" id="A0A4Y7PWP0"/>
<feature type="region of interest" description="Disordered" evidence="1">
    <location>
        <begin position="446"/>
        <end position="472"/>
    </location>
</feature>
<dbReference type="OrthoDB" id="3214473at2759"/>
<gene>
    <name evidence="2" type="ORF">BD410DRAFT_791720</name>
</gene>
<keyword evidence="3" id="KW-1185">Reference proteome</keyword>
<proteinExistence type="predicted"/>
<reference evidence="2 3" key="1">
    <citation type="submission" date="2018-06" db="EMBL/GenBank/DDBJ databases">
        <title>A transcriptomic atlas of mushroom development highlights an independent origin of complex multicellularity.</title>
        <authorList>
            <consortium name="DOE Joint Genome Institute"/>
            <person name="Krizsan K."/>
            <person name="Almasi E."/>
            <person name="Merenyi Z."/>
            <person name="Sahu N."/>
            <person name="Viragh M."/>
            <person name="Koszo T."/>
            <person name="Mondo S."/>
            <person name="Kiss B."/>
            <person name="Balint B."/>
            <person name="Kues U."/>
            <person name="Barry K."/>
            <person name="Hegedus J.C."/>
            <person name="Henrissat B."/>
            <person name="Johnson J."/>
            <person name="Lipzen A."/>
            <person name="Ohm R."/>
            <person name="Nagy I."/>
            <person name="Pangilinan J."/>
            <person name="Yan J."/>
            <person name="Xiong Y."/>
            <person name="Grigoriev I.V."/>
            <person name="Hibbett D.S."/>
            <person name="Nagy L.G."/>
        </authorList>
    </citation>
    <scope>NUCLEOTIDE SEQUENCE [LARGE SCALE GENOMIC DNA]</scope>
    <source>
        <strain evidence="2 3">SZMC22713</strain>
    </source>
</reference>
<dbReference type="STRING" id="50990.A0A4Y7PWP0"/>
<evidence type="ECO:0000313" key="3">
    <source>
        <dbReference type="Proteomes" id="UP000294933"/>
    </source>
</evidence>
<dbReference type="InterPro" id="IPR032675">
    <property type="entry name" value="LRR_dom_sf"/>
</dbReference>
<dbReference type="SUPFAM" id="SSF52047">
    <property type="entry name" value="RNI-like"/>
    <property type="match status" value="1"/>
</dbReference>
<evidence type="ECO:0008006" key="4">
    <source>
        <dbReference type="Google" id="ProtNLM"/>
    </source>
</evidence>
<evidence type="ECO:0000313" key="2">
    <source>
        <dbReference type="EMBL" id="TDL19827.1"/>
    </source>
</evidence>
<dbReference type="Gene3D" id="3.80.10.10">
    <property type="entry name" value="Ribonuclease Inhibitor"/>
    <property type="match status" value="1"/>
</dbReference>
<evidence type="ECO:0000256" key="1">
    <source>
        <dbReference type="SAM" id="MobiDB-lite"/>
    </source>
</evidence>
<organism evidence="2 3">
    <name type="scientific">Rickenella mellea</name>
    <dbReference type="NCBI Taxonomy" id="50990"/>
    <lineage>
        <taxon>Eukaryota</taxon>
        <taxon>Fungi</taxon>
        <taxon>Dikarya</taxon>
        <taxon>Basidiomycota</taxon>
        <taxon>Agaricomycotina</taxon>
        <taxon>Agaricomycetes</taxon>
        <taxon>Hymenochaetales</taxon>
        <taxon>Rickenellaceae</taxon>
        <taxon>Rickenella</taxon>
    </lineage>
</organism>
<dbReference type="EMBL" id="ML170193">
    <property type="protein sequence ID" value="TDL19827.1"/>
    <property type="molecule type" value="Genomic_DNA"/>
</dbReference>
<accession>A0A4Y7PWP0</accession>